<organism evidence="6 7">
    <name type="scientific">Ferrimonas gelatinilytica</name>
    <dbReference type="NCBI Taxonomy" id="1255257"/>
    <lineage>
        <taxon>Bacteria</taxon>
        <taxon>Pseudomonadati</taxon>
        <taxon>Pseudomonadota</taxon>
        <taxon>Gammaproteobacteria</taxon>
        <taxon>Alteromonadales</taxon>
        <taxon>Ferrimonadaceae</taxon>
        <taxon>Ferrimonas</taxon>
    </lineage>
</organism>
<evidence type="ECO:0000256" key="3">
    <source>
        <dbReference type="RuleBase" id="RU003719"/>
    </source>
</evidence>
<dbReference type="InterPro" id="IPR029753">
    <property type="entry name" value="D-isomer_DH_CS"/>
</dbReference>
<name>A0ABP9SDE9_9GAMM</name>
<dbReference type="PANTHER" id="PTHR10996">
    <property type="entry name" value="2-HYDROXYACID DEHYDROGENASE-RELATED"/>
    <property type="match status" value="1"/>
</dbReference>
<dbReference type="InterPro" id="IPR006139">
    <property type="entry name" value="D-isomer_2_OHA_DH_cat_dom"/>
</dbReference>
<keyword evidence="2" id="KW-0520">NAD</keyword>
<comment type="similarity">
    <text evidence="3">Belongs to the D-isomer specific 2-hydroxyacid dehydrogenase family.</text>
</comment>
<evidence type="ECO:0000256" key="1">
    <source>
        <dbReference type="ARBA" id="ARBA00023002"/>
    </source>
</evidence>
<dbReference type="PANTHER" id="PTHR10996:SF283">
    <property type="entry name" value="GLYOXYLATE_HYDROXYPYRUVATE REDUCTASE B"/>
    <property type="match status" value="1"/>
</dbReference>
<dbReference type="SUPFAM" id="SSF51735">
    <property type="entry name" value="NAD(P)-binding Rossmann-fold domains"/>
    <property type="match status" value="1"/>
</dbReference>
<evidence type="ECO:0000259" key="4">
    <source>
        <dbReference type="Pfam" id="PF00389"/>
    </source>
</evidence>
<feature type="domain" description="D-isomer specific 2-hydroxyacid dehydrogenase NAD-binding" evidence="5">
    <location>
        <begin position="102"/>
        <end position="280"/>
    </location>
</feature>
<dbReference type="PROSITE" id="PS00670">
    <property type="entry name" value="D_2_HYDROXYACID_DH_2"/>
    <property type="match status" value="1"/>
</dbReference>
<dbReference type="InterPro" id="IPR006140">
    <property type="entry name" value="D-isomer_DH_NAD-bd"/>
</dbReference>
<keyword evidence="7" id="KW-1185">Reference proteome</keyword>
<evidence type="ECO:0000313" key="6">
    <source>
        <dbReference type="EMBL" id="GAA5193780.1"/>
    </source>
</evidence>
<dbReference type="CDD" id="cd05301">
    <property type="entry name" value="GDH"/>
    <property type="match status" value="1"/>
</dbReference>
<evidence type="ECO:0000259" key="5">
    <source>
        <dbReference type="Pfam" id="PF02826"/>
    </source>
</evidence>
<reference evidence="7" key="1">
    <citation type="journal article" date="2019" name="Int. J. Syst. Evol. Microbiol.">
        <title>The Global Catalogue of Microorganisms (GCM) 10K type strain sequencing project: providing services to taxonomists for standard genome sequencing and annotation.</title>
        <authorList>
            <consortium name="The Broad Institute Genomics Platform"/>
            <consortium name="The Broad Institute Genome Sequencing Center for Infectious Disease"/>
            <person name="Wu L."/>
            <person name="Ma J."/>
        </authorList>
    </citation>
    <scope>NUCLEOTIDE SEQUENCE [LARGE SCALE GENOMIC DNA]</scope>
    <source>
        <strain evidence="7">JCM 18720</strain>
    </source>
</reference>
<accession>A0ABP9SDE9</accession>
<dbReference type="InterPro" id="IPR050223">
    <property type="entry name" value="D-isomer_2-hydroxyacid_DH"/>
</dbReference>
<dbReference type="EMBL" id="BAABLF010000027">
    <property type="protein sequence ID" value="GAA5193780.1"/>
    <property type="molecule type" value="Genomic_DNA"/>
</dbReference>
<sequence length="312" mass="32948">MKPSIAVLTRPLPLPTVPVGQGELQYRTYEGDPSVFEGAQVLIATAVDPVRAELIAQMPDSVRLIANIGVGYDNIDLEAAKARGIAVTNTPVVTEDTADLTFALLLAACRQLSVNERFLRAGQWSTRQPMAAMGTRVHGQTLGIIGFGEIGQAVARRARGFNMTVLYHGPRAKPEAAEALGAEFCADLDQLLARSDVVTLHCPLTEQTCGLLGREALAKMKAGAVLVNTGRGDLVDDGALIEALRSGHLAAAGLDVFQGEPDFNADYLSLDNVTLTPHIGSATAACRQHMGATALANVIAFFQGQPLPSRVA</sequence>
<dbReference type="PROSITE" id="PS00671">
    <property type="entry name" value="D_2_HYDROXYACID_DH_3"/>
    <property type="match status" value="1"/>
</dbReference>
<proteinExistence type="inferred from homology"/>
<dbReference type="RefSeq" id="WP_345317519.1">
    <property type="nucleotide sequence ID" value="NZ_BAABLF010000027.1"/>
</dbReference>
<evidence type="ECO:0000313" key="7">
    <source>
        <dbReference type="Proteomes" id="UP001501600"/>
    </source>
</evidence>
<keyword evidence="1 3" id="KW-0560">Oxidoreductase</keyword>
<comment type="caution">
    <text evidence="6">The sequence shown here is derived from an EMBL/GenBank/DDBJ whole genome shotgun (WGS) entry which is preliminary data.</text>
</comment>
<protein>
    <submittedName>
        <fullName evidence="6">D-glycerate dehydrogenase</fullName>
    </submittedName>
</protein>
<evidence type="ECO:0000256" key="2">
    <source>
        <dbReference type="ARBA" id="ARBA00023027"/>
    </source>
</evidence>
<dbReference type="Gene3D" id="3.40.50.720">
    <property type="entry name" value="NAD(P)-binding Rossmann-like Domain"/>
    <property type="match status" value="2"/>
</dbReference>
<dbReference type="SUPFAM" id="SSF52283">
    <property type="entry name" value="Formate/glycerate dehydrogenase catalytic domain-like"/>
    <property type="match status" value="1"/>
</dbReference>
<dbReference type="InterPro" id="IPR036291">
    <property type="entry name" value="NAD(P)-bd_dom_sf"/>
</dbReference>
<feature type="domain" description="D-isomer specific 2-hydroxyacid dehydrogenase catalytic" evidence="4">
    <location>
        <begin position="36"/>
        <end position="311"/>
    </location>
</feature>
<dbReference type="Proteomes" id="UP001501600">
    <property type="component" value="Unassembled WGS sequence"/>
</dbReference>
<gene>
    <name evidence="6" type="ORF">GCM10025772_25390</name>
</gene>
<dbReference type="Pfam" id="PF02826">
    <property type="entry name" value="2-Hacid_dh_C"/>
    <property type="match status" value="1"/>
</dbReference>
<dbReference type="Pfam" id="PF00389">
    <property type="entry name" value="2-Hacid_dh"/>
    <property type="match status" value="1"/>
</dbReference>